<dbReference type="Pfam" id="PF04542">
    <property type="entry name" value="Sigma70_r2"/>
    <property type="match status" value="1"/>
</dbReference>
<evidence type="ECO:0000256" key="1">
    <source>
        <dbReference type="ARBA" id="ARBA00010641"/>
    </source>
</evidence>
<dbReference type="InterPro" id="IPR036388">
    <property type="entry name" value="WH-like_DNA-bd_sf"/>
</dbReference>
<gene>
    <name evidence="8" type="ORF">K0504_17315</name>
</gene>
<keyword evidence="9" id="KW-1185">Reference proteome</keyword>
<dbReference type="NCBIfam" id="TIGR02937">
    <property type="entry name" value="sigma70-ECF"/>
    <property type="match status" value="1"/>
</dbReference>
<dbReference type="Gene3D" id="1.10.10.10">
    <property type="entry name" value="Winged helix-like DNA-binding domain superfamily/Winged helix DNA-binding domain"/>
    <property type="match status" value="1"/>
</dbReference>
<evidence type="ECO:0000259" key="6">
    <source>
        <dbReference type="Pfam" id="PF04542"/>
    </source>
</evidence>
<dbReference type="InterPro" id="IPR039425">
    <property type="entry name" value="RNA_pol_sigma-70-like"/>
</dbReference>
<dbReference type="InterPro" id="IPR007627">
    <property type="entry name" value="RNA_pol_sigma70_r2"/>
</dbReference>
<evidence type="ECO:0000256" key="5">
    <source>
        <dbReference type="ARBA" id="ARBA00023163"/>
    </source>
</evidence>
<feature type="domain" description="RNA polymerase sigma factor 70 region 4 type 2" evidence="7">
    <location>
        <begin position="116"/>
        <end position="167"/>
    </location>
</feature>
<dbReference type="SUPFAM" id="SSF88659">
    <property type="entry name" value="Sigma3 and sigma4 domains of RNA polymerase sigma factors"/>
    <property type="match status" value="1"/>
</dbReference>
<dbReference type="EMBL" id="JAHZSS010000029">
    <property type="protein sequence ID" value="MBW8192800.1"/>
    <property type="molecule type" value="Genomic_DNA"/>
</dbReference>
<keyword evidence="4" id="KW-0238">DNA-binding</keyword>
<comment type="caution">
    <text evidence="8">The sequence shown here is derived from an EMBL/GenBank/DDBJ whole genome shotgun (WGS) entry which is preliminary data.</text>
</comment>
<reference evidence="8" key="1">
    <citation type="submission" date="2021-07" db="EMBL/GenBank/DDBJ databases">
        <title>Neiella marina sp. nov., isolated from the intestinal content of sea cucumber Apostichopus japonicus.</title>
        <authorList>
            <person name="Bai X."/>
        </authorList>
    </citation>
    <scope>NUCLEOTIDE SEQUENCE</scope>
    <source>
        <strain evidence="8">126</strain>
    </source>
</reference>
<dbReference type="InterPro" id="IPR013325">
    <property type="entry name" value="RNA_pol_sigma_r2"/>
</dbReference>
<organism evidence="8 9">
    <name type="scientific">Neiella holothuriorum</name>
    <dbReference type="NCBI Taxonomy" id="2870530"/>
    <lineage>
        <taxon>Bacteria</taxon>
        <taxon>Pseudomonadati</taxon>
        <taxon>Pseudomonadota</taxon>
        <taxon>Gammaproteobacteria</taxon>
        <taxon>Alteromonadales</taxon>
        <taxon>Echinimonadaceae</taxon>
        <taxon>Neiella</taxon>
    </lineage>
</organism>
<evidence type="ECO:0000256" key="2">
    <source>
        <dbReference type="ARBA" id="ARBA00023015"/>
    </source>
</evidence>
<dbReference type="Proteomes" id="UP001166251">
    <property type="component" value="Unassembled WGS sequence"/>
</dbReference>
<evidence type="ECO:0000259" key="7">
    <source>
        <dbReference type="Pfam" id="PF08281"/>
    </source>
</evidence>
<proteinExistence type="inferred from homology"/>
<keyword evidence="5" id="KW-0804">Transcription</keyword>
<protein>
    <submittedName>
        <fullName evidence="8">Sigma-70 family RNA polymerase sigma factor</fullName>
    </submittedName>
</protein>
<sequence length="198" mass="22810">MVTEQIRASVKGAFPCALQAWHQHEQSLLQWLLRKTQRPALSQDVLQDVFIKLMQQREAFCSVTNGKAWLFRVAKNLLIDHVRKERFVDLLDDELLAEADEEENAHAAVDLLALSCLPRVLSELENQYQHIITACDLQGMTQQQFADSHELSLPAVKSRLRRARQKLKRQIESSCQVRLDEQLRVCCFTARGTKKESD</sequence>
<accession>A0ABS7EKS2</accession>
<dbReference type="InterPro" id="IPR013324">
    <property type="entry name" value="RNA_pol_sigma_r3/r4-like"/>
</dbReference>
<comment type="similarity">
    <text evidence="1">Belongs to the sigma-70 factor family. ECF subfamily.</text>
</comment>
<dbReference type="PANTHER" id="PTHR43133">
    <property type="entry name" value="RNA POLYMERASE ECF-TYPE SIGMA FACTO"/>
    <property type="match status" value="1"/>
</dbReference>
<dbReference type="PANTHER" id="PTHR43133:SF8">
    <property type="entry name" value="RNA POLYMERASE SIGMA FACTOR HI_1459-RELATED"/>
    <property type="match status" value="1"/>
</dbReference>
<dbReference type="SUPFAM" id="SSF88946">
    <property type="entry name" value="Sigma2 domain of RNA polymerase sigma factors"/>
    <property type="match status" value="1"/>
</dbReference>
<name>A0ABS7EKS2_9GAMM</name>
<evidence type="ECO:0000313" key="8">
    <source>
        <dbReference type="EMBL" id="MBW8192800.1"/>
    </source>
</evidence>
<dbReference type="Pfam" id="PF08281">
    <property type="entry name" value="Sigma70_r4_2"/>
    <property type="match status" value="1"/>
</dbReference>
<dbReference type="InterPro" id="IPR013249">
    <property type="entry name" value="RNA_pol_sigma70_r4_t2"/>
</dbReference>
<dbReference type="Gene3D" id="1.10.1740.10">
    <property type="match status" value="1"/>
</dbReference>
<feature type="domain" description="RNA polymerase sigma-70 region 2" evidence="6">
    <location>
        <begin position="22"/>
        <end position="86"/>
    </location>
</feature>
<evidence type="ECO:0000256" key="4">
    <source>
        <dbReference type="ARBA" id="ARBA00023125"/>
    </source>
</evidence>
<dbReference type="InterPro" id="IPR014284">
    <property type="entry name" value="RNA_pol_sigma-70_dom"/>
</dbReference>
<keyword evidence="2" id="KW-0805">Transcription regulation</keyword>
<evidence type="ECO:0000313" key="9">
    <source>
        <dbReference type="Proteomes" id="UP001166251"/>
    </source>
</evidence>
<evidence type="ECO:0000256" key="3">
    <source>
        <dbReference type="ARBA" id="ARBA00023082"/>
    </source>
</evidence>
<keyword evidence="3" id="KW-0731">Sigma factor</keyword>